<dbReference type="InterPro" id="IPR029021">
    <property type="entry name" value="Prot-tyrosine_phosphatase-like"/>
</dbReference>
<dbReference type="EMBL" id="VIJZ01000001">
    <property type="protein sequence ID" value="TQS00897.1"/>
    <property type="molecule type" value="Genomic_DNA"/>
</dbReference>
<organism evidence="3 4">
    <name type="scientific">Paenibacillus ottowii</name>
    <dbReference type="NCBI Taxonomy" id="2315729"/>
    <lineage>
        <taxon>Bacteria</taxon>
        <taxon>Bacillati</taxon>
        <taxon>Bacillota</taxon>
        <taxon>Bacilli</taxon>
        <taxon>Bacillales</taxon>
        <taxon>Paenibacillaceae</taxon>
        <taxon>Paenibacillus</taxon>
    </lineage>
</organism>
<evidence type="ECO:0000313" key="4">
    <source>
        <dbReference type="Proteomes" id="UP000319219"/>
    </source>
</evidence>
<evidence type="ECO:0000259" key="2">
    <source>
        <dbReference type="PROSITE" id="PS50056"/>
    </source>
</evidence>
<proteinExistence type="inferred from homology"/>
<dbReference type="PANTHER" id="PTHR31126">
    <property type="entry name" value="TYROSINE-PROTEIN PHOSPHATASE"/>
    <property type="match status" value="1"/>
</dbReference>
<keyword evidence="4" id="KW-1185">Reference proteome</keyword>
<dbReference type="Gene3D" id="3.90.190.10">
    <property type="entry name" value="Protein tyrosine phosphatase superfamily"/>
    <property type="match status" value="1"/>
</dbReference>
<comment type="caution">
    <text evidence="3">The sequence shown here is derived from an EMBL/GenBank/DDBJ whole genome shotgun (WGS) entry which is preliminary data.</text>
</comment>
<dbReference type="PANTHER" id="PTHR31126:SF1">
    <property type="entry name" value="TYROSINE SPECIFIC PROTEIN PHOSPHATASES DOMAIN-CONTAINING PROTEIN"/>
    <property type="match status" value="1"/>
</dbReference>
<accession>A0ABY3BBQ4</accession>
<evidence type="ECO:0000313" key="3">
    <source>
        <dbReference type="EMBL" id="TQS00897.1"/>
    </source>
</evidence>
<gene>
    <name evidence="3" type="ORF">FKV70_00640</name>
</gene>
<dbReference type="InterPro" id="IPR016130">
    <property type="entry name" value="Tyr_Pase_AS"/>
</dbReference>
<evidence type="ECO:0000256" key="1">
    <source>
        <dbReference type="ARBA" id="ARBA00009580"/>
    </source>
</evidence>
<dbReference type="SUPFAM" id="SSF52799">
    <property type="entry name" value="(Phosphotyrosine protein) phosphatases II"/>
    <property type="match status" value="1"/>
</dbReference>
<dbReference type="Pfam" id="PF13350">
    <property type="entry name" value="Y_phosphatase3"/>
    <property type="match status" value="1"/>
</dbReference>
<reference evidence="3 4" key="1">
    <citation type="submission" date="2019-07" db="EMBL/GenBank/DDBJ databases">
        <title>Paenibacillus ottowii sp. nov. isolated from a fermentation system processing bovine manure.</title>
        <authorList>
            <person name="Velazquez L.F."/>
            <person name="Rajbanshi S."/>
            <person name="Guan S."/>
            <person name="Hinchee M."/>
            <person name="Welsh A."/>
        </authorList>
    </citation>
    <scope>NUCLEOTIDE SEQUENCE [LARGE SCALE GENOMIC DNA]</scope>
    <source>
        <strain evidence="3 4">MS2379</strain>
    </source>
</reference>
<comment type="similarity">
    <text evidence="1">Belongs to the protein-tyrosine phosphatase family.</text>
</comment>
<feature type="domain" description="Tyrosine specific protein phosphatases" evidence="2">
    <location>
        <begin position="115"/>
        <end position="182"/>
    </location>
</feature>
<dbReference type="RefSeq" id="WP_142611498.1">
    <property type="nucleotide sequence ID" value="NZ_VIJZ01000001.1"/>
</dbReference>
<dbReference type="InterPro" id="IPR000387">
    <property type="entry name" value="Tyr_Pase_dom"/>
</dbReference>
<dbReference type="PROSITE" id="PS50056">
    <property type="entry name" value="TYR_PHOSPHATASE_2"/>
    <property type="match status" value="1"/>
</dbReference>
<dbReference type="PROSITE" id="PS00383">
    <property type="entry name" value="TYR_PHOSPHATASE_1"/>
    <property type="match status" value="1"/>
</dbReference>
<dbReference type="Proteomes" id="UP000319219">
    <property type="component" value="Unassembled WGS sequence"/>
</dbReference>
<protein>
    <submittedName>
        <fullName evidence="3">Tyrosine-protein phosphatase</fullName>
    </submittedName>
</protein>
<dbReference type="InterPro" id="IPR026893">
    <property type="entry name" value="Tyr/Ser_Pase_IphP-type"/>
</dbReference>
<name>A0ABY3BBQ4_9BACL</name>
<sequence length="264" mass="30850">MQKNNHEHTAALYFDGLTNFRDFGGYATTDGKKVRKGFLFRSDELSKLSRTDMARMDQIGFKLICDLRTETEQKSNKSRMLNQGVEVQNLTMQDKSQEFTRLEFIRYLIRHGKDIDFEQTMKDMYHHMGTGSKSTLQKLFTLLSEKEKFPVLIHCTGGKDRTGFIVAIIQLFLGIPYESVIEDYLHSNICIGPRMKKAEKLIRLMSFYRVPAERIRPMLEVKRDYLEDVLEGIMSRHTNIEGYLKNECGVSQQHLERFKEVVLE</sequence>